<dbReference type="SUPFAM" id="SSF51206">
    <property type="entry name" value="cAMP-binding domain-like"/>
    <property type="match status" value="1"/>
</dbReference>
<evidence type="ECO:0000259" key="1">
    <source>
        <dbReference type="PROSITE" id="PS50042"/>
    </source>
</evidence>
<dbReference type="Pfam" id="PF00027">
    <property type="entry name" value="cNMP_binding"/>
    <property type="match status" value="1"/>
</dbReference>
<name>A0AAV4WT89_9ARAC</name>
<dbReference type="InterPro" id="IPR014710">
    <property type="entry name" value="RmlC-like_jellyroll"/>
</dbReference>
<accession>A0AAV4WT89</accession>
<dbReference type="Proteomes" id="UP001054837">
    <property type="component" value="Unassembled WGS sequence"/>
</dbReference>
<keyword evidence="3" id="KW-1185">Reference proteome</keyword>
<dbReference type="InterPro" id="IPR000595">
    <property type="entry name" value="cNMP-bd_dom"/>
</dbReference>
<dbReference type="AlphaFoldDB" id="A0AAV4WT89"/>
<comment type="caution">
    <text evidence="2">The sequence shown here is derived from an EMBL/GenBank/DDBJ whole genome shotgun (WGS) entry which is preliminary data.</text>
</comment>
<proteinExistence type="predicted"/>
<feature type="domain" description="Cyclic nucleotide-binding" evidence="1">
    <location>
        <begin position="71"/>
        <end position="176"/>
    </location>
</feature>
<evidence type="ECO:0000313" key="3">
    <source>
        <dbReference type="Proteomes" id="UP001054837"/>
    </source>
</evidence>
<sequence length="394" mass="45294">MERQQGLENELSKSLVPVSKLKISKELFSNIPLQLRGLLTPVSKEFLTCPSDSRDSNTISKVITELEDIDFFQKFPDDTKLQLAKKMSFVVREADQYLLRQGDAVEAMYLIVSGVVSLRYNIDTSSNLQNKARWPEQVLQRGDIFGHVDLMQDRQSVVDAYTLGYAEFLMLKKNDFGIIQSHFEGDSKRLKLYLRSIELLRRFDWSEEELRVLEVFCKVHNYLEEVEIYSGAQGVKPHWSYFVVTGECELAREISYCATESGIILKHLKLPESNANQNLKVTKKLVEFEKGKQGFHFGVGERFGENRVLATPASEFLLVPRLILVFKNRELLSKMATDLENSLPSDQTVLERFIDYEEATQAVASTLKDMLKDKPSRLISSEKSVKKPRFYKHV</sequence>
<organism evidence="2 3">
    <name type="scientific">Caerostris darwini</name>
    <dbReference type="NCBI Taxonomy" id="1538125"/>
    <lineage>
        <taxon>Eukaryota</taxon>
        <taxon>Metazoa</taxon>
        <taxon>Ecdysozoa</taxon>
        <taxon>Arthropoda</taxon>
        <taxon>Chelicerata</taxon>
        <taxon>Arachnida</taxon>
        <taxon>Araneae</taxon>
        <taxon>Araneomorphae</taxon>
        <taxon>Entelegynae</taxon>
        <taxon>Araneoidea</taxon>
        <taxon>Araneidae</taxon>
        <taxon>Caerostris</taxon>
    </lineage>
</organism>
<dbReference type="Gene3D" id="2.60.120.10">
    <property type="entry name" value="Jelly Rolls"/>
    <property type="match status" value="1"/>
</dbReference>
<dbReference type="CDD" id="cd00038">
    <property type="entry name" value="CAP_ED"/>
    <property type="match status" value="1"/>
</dbReference>
<protein>
    <submittedName>
        <fullName evidence="2">Cyclic nucleotide-binding domain-containing protein</fullName>
    </submittedName>
</protein>
<dbReference type="EMBL" id="BPLQ01015148">
    <property type="protein sequence ID" value="GIY86140.1"/>
    <property type="molecule type" value="Genomic_DNA"/>
</dbReference>
<evidence type="ECO:0000313" key="2">
    <source>
        <dbReference type="EMBL" id="GIY86140.1"/>
    </source>
</evidence>
<gene>
    <name evidence="2" type="primary">AVEN_112273_1</name>
    <name evidence="2" type="ORF">CDAR_186011</name>
</gene>
<dbReference type="SMART" id="SM00100">
    <property type="entry name" value="cNMP"/>
    <property type="match status" value="1"/>
</dbReference>
<reference evidence="2 3" key="1">
    <citation type="submission" date="2021-06" db="EMBL/GenBank/DDBJ databases">
        <title>Caerostris darwini draft genome.</title>
        <authorList>
            <person name="Kono N."/>
            <person name="Arakawa K."/>
        </authorList>
    </citation>
    <scope>NUCLEOTIDE SEQUENCE [LARGE SCALE GENOMIC DNA]</scope>
</reference>
<dbReference type="PANTHER" id="PTHR23011:SF41">
    <property type="entry name" value="CYCLIC NUCLEOTIDE-BINDING DOMAIN-CONTAINING PROTEIN"/>
    <property type="match status" value="1"/>
</dbReference>
<dbReference type="InterPro" id="IPR018490">
    <property type="entry name" value="cNMP-bd_dom_sf"/>
</dbReference>
<dbReference type="PANTHER" id="PTHR23011">
    <property type="entry name" value="CYCLIC NUCLEOTIDE-BINDING DOMAIN CONTAINING PROTEIN"/>
    <property type="match status" value="1"/>
</dbReference>
<dbReference type="PROSITE" id="PS50042">
    <property type="entry name" value="CNMP_BINDING_3"/>
    <property type="match status" value="1"/>
</dbReference>